<dbReference type="RefSeq" id="WP_381439494.1">
    <property type="nucleotide sequence ID" value="NZ_JBHSNO010000016.1"/>
</dbReference>
<keyword evidence="4" id="KW-1185">Reference proteome</keyword>
<dbReference type="Proteomes" id="UP001596109">
    <property type="component" value="Unassembled WGS sequence"/>
</dbReference>
<evidence type="ECO:0000259" key="2">
    <source>
        <dbReference type="Pfam" id="PF06527"/>
    </source>
</evidence>
<evidence type="ECO:0000256" key="1">
    <source>
        <dbReference type="SAM" id="Coils"/>
    </source>
</evidence>
<organism evidence="3 4">
    <name type="scientific">Sporosarcina soli</name>
    <dbReference type="NCBI Taxonomy" id="334736"/>
    <lineage>
        <taxon>Bacteria</taxon>
        <taxon>Bacillati</taxon>
        <taxon>Bacillota</taxon>
        <taxon>Bacilli</taxon>
        <taxon>Bacillales</taxon>
        <taxon>Caryophanaceae</taxon>
        <taxon>Sporosarcina</taxon>
    </lineage>
</organism>
<dbReference type="EMBL" id="JBHSNO010000016">
    <property type="protein sequence ID" value="MFC5591557.1"/>
    <property type="molecule type" value="Genomic_DNA"/>
</dbReference>
<comment type="caution">
    <text evidence="3">The sequence shown here is derived from an EMBL/GenBank/DDBJ whole genome shotgun (WGS) entry which is preliminary data.</text>
</comment>
<reference evidence="4" key="1">
    <citation type="journal article" date="2019" name="Int. J. Syst. Evol. Microbiol.">
        <title>The Global Catalogue of Microorganisms (GCM) 10K type strain sequencing project: providing services to taxonomists for standard genome sequencing and annotation.</title>
        <authorList>
            <consortium name="The Broad Institute Genomics Platform"/>
            <consortium name="The Broad Institute Genome Sequencing Center for Infectious Disease"/>
            <person name="Wu L."/>
            <person name="Ma J."/>
        </authorList>
    </citation>
    <scope>NUCLEOTIDE SEQUENCE [LARGE SCALE GENOMIC DNA]</scope>
    <source>
        <strain evidence="4">CGMCC 4.1434</strain>
    </source>
</reference>
<dbReference type="InterPro" id="IPR009492">
    <property type="entry name" value="TniQ"/>
</dbReference>
<evidence type="ECO:0000313" key="4">
    <source>
        <dbReference type="Proteomes" id="UP001596109"/>
    </source>
</evidence>
<name>A0ABW0TPW1_9BACL</name>
<accession>A0ABW0TPW1</accession>
<feature type="domain" description="TniQ" evidence="2">
    <location>
        <begin position="13"/>
        <end position="153"/>
    </location>
</feature>
<keyword evidence="1" id="KW-0175">Coiled coil</keyword>
<proteinExistence type="predicted"/>
<evidence type="ECO:0000313" key="3">
    <source>
        <dbReference type="EMBL" id="MFC5591557.1"/>
    </source>
</evidence>
<gene>
    <name evidence="3" type="ORF">ACFPRA_21975</name>
</gene>
<protein>
    <submittedName>
        <fullName evidence="3">TniQ family protein</fullName>
    </submittedName>
</protein>
<feature type="coiled-coil region" evidence="1">
    <location>
        <begin position="357"/>
        <end position="388"/>
    </location>
</feature>
<dbReference type="Pfam" id="PF06527">
    <property type="entry name" value="TniQ"/>
    <property type="match status" value="1"/>
</dbReference>
<sequence>MRSKHSVLYNIPPIGIGTMEVECLTSYIARIAYAHCVETGTLINEILIPEIKGEGIYKEESIFAIYRGGTSKFNGLSVAADKNANIMNRLCGRDDLENLTIIKYKNILNDNKLLKKNKSWCPYCLADMKEVQYEKLIWSIMEVDICHIHNVKLEETCRKCGALQNHLKFKTLNGFCQKCSHWLGNIEKVQHGGNESNSKKVFIIGNLLKDTRNHDLITNEYMIKNLILLWDLIPSPKREFVENNIGVQGKLLSDFQRGLKDKISLSSLIRLCTFFNCSTNDILDRLMDISFELLIKNEKLVFKNTKRKLDIVKLEKELIEYLNSCEKDEKNYLSINELEKKIGHVGSTIKKYFPVLYENIKKQNTESREKLKKEKQKERMELIRQETIKLYQSGIYPSLRRVFSKLPFVVTGFEKEYRDMWEATIIELGIARRVNQYD</sequence>